<name>A0ABS6SMF5_9SPHN</name>
<sequence length="419" mass="45809">MHFEPSRAAALSRLSEFIPRAGKAYASSRNHDDGCVEGDARRNVSQLSPWLHAGVIDEAEVIDAALAHHSPRASEKFIAEVFWRIYFKGYLEQRPTIWQAYIDDRDNAIATMDQDVSLQAAYSEAIEGRTGIQAFDHWTRELIATGYLHNHARMWFASIWIFTLKLDWTLGADFFLRHLLDADAASNTLSWRWVGGLHTKGKTYLARQSNIARYTANQAGGPLKAEGLVSDAPPLVEQREHPRQELKLPGTPCAEAYSEPYALLLHDEGASHMPLDLPKPPALVISAARPEARSPGQIGDAARDFARDAVVRGTKSAAQAFGCEARQWEPSADLAALLSEAGVRQVALPFLPVGWTRDALMPELAPMLKAGTAVELIGELDRATWPLAKAGFFGVKKQIEAVLAETGITGAGTAASLVV</sequence>
<dbReference type="EMBL" id="JAGSPB010000002">
    <property type="protein sequence ID" value="MBV7266172.1"/>
    <property type="molecule type" value="Genomic_DNA"/>
</dbReference>
<reference evidence="2 3" key="1">
    <citation type="submission" date="2021-04" db="EMBL/GenBank/DDBJ databases">
        <authorList>
            <person name="Pira H."/>
            <person name="Risdian C."/>
            <person name="Wink J."/>
        </authorList>
    </citation>
    <scope>NUCLEOTIDE SEQUENCE [LARGE SCALE GENOMIC DNA]</scope>
    <source>
        <strain evidence="2 3">WH131</strain>
    </source>
</reference>
<dbReference type="Pfam" id="PF03441">
    <property type="entry name" value="FAD_binding_7"/>
    <property type="match status" value="1"/>
</dbReference>
<dbReference type="InterPro" id="IPR005101">
    <property type="entry name" value="Cryptochr/Photolyase_FAD-bd"/>
</dbReference>
<keyword evidence="3" id="KW-1185">Reference proteome</keyword>
<evidence type="ECO:0000313" key="2">
    <source>
        <dbReference type="EMBL" id="MBV7266172.1"/>
    </source>
</evidence>
<evidence type="ECO:0000313" key="3">
    <source>
        <dbReference type="Proteomes" id="UP000699975"/>
    </source>
</evidence>
<dbReference type="PANTHER" id="PTHR11455:SF9">
    <property type="entry name" value="CRYPTOCHROME CIRCADIAN CLOCK 5 ISOFORM X1"/>
    <property type="match status" value="1"/>
</dbReference>
<dbReference type="RefSeq" id="WP_218316801.1">
    <property type="nucleotide sequence ID" value="NZ_JAGSPB010000002.1"/>
</dbReference>
<evidence type="ECO:0000259" key="1">
    <source>
        <dbReference type="Pfam" id="PF03441"/>
    </source>
</evidence>
<protein>
    <submittedName>
        <fullName evidence="2">DNA photolyase</fullName>
    </submittedName>
</protein>
<feature type="domain" description="Cryptochrome/DNA photolyase FAD-binding" evidence="1">
    <location>
        <begin position="77"/>
        <end position="207"/>
    </location>
</feature>
<gene>
    <name evidence="2" type="ORF">KCG45_08280</name>
</gene>
<organism evidence="2 3">
    <name type="scientific">Erythrobacter ani</name>
    <dbReference type="NCBI Taxonomy" id="2827235"/>
    <lineage>
        <taxon>Bacteria</taxon>
        <taxon>Pseudomonadati</taxon>
        <taxon>Pseudomonadota</taxon>
        <taxon>Alphaproteobacteria</taxon>
        <taxon>Sphingomonadales</taxon>
        <taxon>Erythrobacteraceae</taxon>
        <taxon>Erythrobacter/Porphyrobacter group</taxon>
        <taxon>Erythrobacter</taxon>
    </lineage>
</organism>
<proteinExistence type="predicted"/>
<comment type="caution">
    <text evidence="2">The sequence shown here is derived from an EMBL/GenBank/DDBJ whole genome shotgun (WGS) entry which is preliminary data.</text>
</comment>
<dbReference type="PANTHER" id="PTHR11455">
    <property type="entry name" value="CRYPTOCHROME"/>
    <property type="match status" value="1"/>
</dbReference>
<dbReference type="InterPro" id="IPR002081">
    <property type="entry name" value="Cryptochrome/DNA_photolyase_1"/>
</dbReference>
<accession>A0ABS6SMF5</accession>
<dbReference type="Proteomes" id="UP000699975">
    <property type="component" value="Unassembled WGS sequence"/>
</dbReference>